<keyword evidence="2" id="KW-1185">Reference proteome</keyword>
<proteinExistence type="predicted"/>
<gene>
    <name evidence="1" type="ORF">SDJN03_20908</name>
</gene>
<dbReference type="Proteomes" id="UP000685013">
    <property type="component" value="Chromosome 14"/>
</dbReference>
<evidence type="ECO:0000313" key="1">
    <source>
        <dbReference type="EMBL" id="KAG6580906.1"/>
    </source>
</evidence>
<accession>A0AAV6MH50</accession>
<feature type="non-terminal residue" evidence="1">
    <location>
        <position position="1"/>
    </location>
</feature>
<organism evidence="1 2">
    <name type="scientific">Cucurbita argyrosperma subsp. sororia</name>
    <dbReference type="NCBI Taxonomy" id="37648"/>
    <lineage>
        <taxon>Eukaryota</taxon>
        <taxon>Viridiplantae</taxon>
        <taxon>Streptophyta</taxon>
        <taxon>Embryophyta</taxon>
        <taxon>Tracheophyta</taxon>
        <taxon>Spermatophyta</taxon>
        <taxon>Magnoliopsida</taxon>
        <taxon>eudicotyledons</taxon>
        <taxon>Gunneridae</taxon>
        <taxon>Pentapetalae</taxon>
        <taxon>rosids</taxon>
        <taxon>fabids</taxon>
        <taxon>Cucurbitales</taxon>
        <taxon>Cucurbitaceae</taxon>
        <taxon>Cucurbiteae</taxon>
        <taxon>Cucurbita</taxon>
    </lineage>
</organism>
<dbReference type="AlphaFoldDB" id="A0AAV6MH50"/>
<comment type="caution">
    <text evidence="1">The sequence shown here is derived from an EMBL/GenBank/DDBJ whole genome shotgun (WGS) entry which is preliminary data.</text>
</comment>
<reference evidence="1 2" key="1">
    <citation type="journal article" date="2021" name="Hortic Res">
        <title>The domestication of Cucurbita argyrosperma as revealed by the genome of its wild relative.</title>
        <authorList>
            <person name="Barrera-Redondo J."/>
            <person name="Sanchez-de la Vega G."/>
            <person name="Aguirre-Liguori J.A."/>
            <person name="Castellanos-Morales G."/>
            <person name="Gutierrez-Guerrero Y.T."/>
            <person name="Aguirre-Dugua X."/>
            <person name="Aguirre-Planter E."/>
            <person name="Tenaillon M.I."/>
            <person name="Lira-Saade R."/>
            <person name="Eguiarte L.E."/>
        </authorList>
    </citation>
    <scope>NUCLEOTIDE SEQUENCE [LARGE SCALE GENOMIC DNA]</scope>
    <source>
        <strain evidence="1">JBR-2021</strain>
    </source>
</reference>
<sequence>MASLVLLLSELVRHHNTNPDYWLTLPLPSPTPPPPSSDSAVAKSLSSKCQNNMSRSASMKRYYSLIPFFFLISEFLDHSVSVMTMGKVSSIC</sequence>
<name>A0AAV6MH50_9ROSI</name>
<protein>
    <submittedName>
        <fullName evidence="1">Uncharacterized protein</fullName>
    </submittedName>
</protein>
<evidence type="ECO:0000313" key="2">
    <source>
        <dbReference type="Proteomes" id="UP000685013"/>
    </source>
</evidence>
<dbReference type="EMBL" id="JAGKQH010000014">
    <property type="protein sequence ID" value="KAG6580906.1"/>
    <property type="molecule type" value="Genomic_DNA"/>
</dbReference>